<evidence type="ECO:0000313" key="2">
    <source>
        <dbReference type="Proteomes" id="UP001054821"/>
    </source>
</evidence>
<gene>
    <name evidence="1" type="ORF">L3X38_011859</name>
</gene>
<dbReference type="Proteomes" id="UP001054821">
    <property type="component" value="Chromosome 2"/>
</dbReference>
<name>A0AAD4WL00_PRUDU</name>
<proteinExistence type="predicted"/>
<protein>
    <submittedName>
        <fullName evidence="1">Uncharacterized protein</fullName>
    </submittedName>
</protein>
<organism evidence="1 2">
    <name type="scientific">Prunus dulcis</name>
    <name type="common">Almond</name>
    <name type="synonym">Amygdalus dulcis</name>
    <dbReference type="NCBI Taxonomy" id="3755"/>
    <lineage>
        <taxon>Eukaryota</taxon>
        <taxon>Viridiplantae</taxon>
        <taxon>Streptophyta</taxon>
        <taxon>Embryophyta</taxon>
        <taxon>Tracheophyta</taxon>
        <taxon>Spermatophyta</taxon>
        <taxon>Magnoliopsida</taxon>
        <taxon>eudicotyledons</taxon>
        <taxon>Gunneridae</taxon>
        <taxon>Pentapetalae</taxon>
        <taxon>rosids</taxon>
        <taxon>fabids</taxon>
        <taxon>Rosales</taxon>
        <taxon>Rosaceae</taxon>
        <taxon>Amygdaloideae</taxon>
        <taxon>Amygdaleae</taxon>
        <taxon>Prunus</taxon>
    </lineage>
</organism>
<dbReference type="EMBL" id="JAJFAZ020000002">
    <property type="protein sequence ID" value="KAI5343982.1"/>
    <property type="molecule type" value="Genomic_DNA"/>
</dbReference>
<sequence length="79" mass="8750">MDFVEWEAIKGIRWCWNSWPALNMLLMAVLEPNHLLPIRGPHGEPMVCACAVACDVETLTDRISETRGGSEGSPQMPSP</sequence>
<reference evidence="1 2" key="1">
    <citation type="journal article" date="2022" name="G3 (Bethesda)">
        <title>Whole-genome sequence and methylome profiling of the almond [Prunus dulcis (Mill.) D.A. Webb] cultivar 'Nonpareil'.</title>
        <authorList>
            <person name="D'Amico-Willman K.M."/>
            <person name="Ouma W.Z."/>
            <person name="Meulia T."/>
            <person name="Sideli G.M."/>
            <person name="Gradziel T.M."/>
            <person name="Fresnedo-Ramirez J."/>
        </authorList>
    </citation>
    <scope>NUCLEOTIDE SEQUENCE [LARGE SCALE GENOMIC DNA]</scope>
    <source>
        <strain evidence="1">Clone GOH B32 T37-40</strain>
    </source>
</reference>
<comment type="caution">
    <text evidence="1">The sequence shown here is derived from an EMBL/GenBank/DDBJ whole genome shotgun (WGS) entry which is preliminary data.</text>
</comment>
<dbReference type="AlphaFoldDB" id="A0AAD4WL00"/>
<keyword evidence="2" id="KW-1185">Reference proteome</keyword>
<evidence type="ECO:0000313" key="1">
    <source>
        <dbReference type="EMBL" id="KAI5343982.1"/>
    </source>
</evidence>
<accession>A0AAD4WL00</accession>